<gene>
    <name evidence="1" type="ORF">ACFO5T_10915</name>
</gene>
<protein>
    <recommendedName>
        <fullName evidence="3">Carbohydrate binding protein</fullName>
    </recommendedName>
</protein>
<dbReference type="Gene3D" id="2.60.120.260">
    <property type="entry name" value="Galactose-binding domain-like"/>
    <property type="match status" value="1"/>
</dbReference>
<dbReference type="InterPro" id="IPR008979">
    <property type="entry name" value="Galactose-bd-like_sf"/>
</dbReference>
<name>A0ABV9LB05_9FLAO</name>
<dbReference type="Gene3D" id="2.60.40.1080">
    <property type="match status" value="1"/>
</dbReference>
<comment type="caution">
    <text evidence="1">The sequence shown here is derived from an EMBL/GenBank/DDBJ whole genome shotgun (WGS) entry which is preliminary data.</text>
</comment>
<dbReference type="EMBL" id="JBHSHB010000022">
    <property type="protein sequence ID" value="MFC4690940.1"/>
    <property type="molecule type" value="Genomic_DNA"/>
</dbReference>
<evidence type="ECO:0000313" key="2">
    <source>
        <dbReference type="Proteomes" id="UP001595878"/>
    </source>
</evidence>
<keyword evidence="2" id="KW-1185">Reference proteome</keyword>
<reference evidence="2" key="1">
    <citation type="journal article" date="2019" name="Int. J. Syst. Evol. Microbiol.">
        <title>The Global Catalogue of Microorganisms (GCM) 10K type strain sequencing project: providing services to taxonomists for standard genome sequencing and annotation.</title>
        <authorList>
            <consortium name="The Broad Institute Genomics Platform"/>
            <consortium name="The Broad Institute Genome Sequencing Center for Infectious Disease"/>
            <person name="Wu L."/>
            <person name="Ma J."/>
        </authorList>
    </citation>
    <scope>NUCLEOTIDE SEQUENCE [LARGE SCALE GENOMIC DNA]</scope>
    <source>
        <strain evidence="2">CGMCC 4.7427</strain>
    </source>
</reference>
<dbReference type="SUPFAM" id="SSF49785">
    <property type="entry name" value="Galactose-binding domain-like"/>
    <property type="match status" value="2"/>
</dbReference>
<accession>A0ABV9LB05</accession>
<dbReference type="InterPro" id="IPR008964">
    <property type="entry name" value="Invasin/intimin_cell_adhesion"/>
</dbReference>
<proteinExistence type="predicted"/>
<evidence type="ECO:0000313" key="1">
    <source>
        <dbReference type="EMBL" id="MFC4690940.1"/>
    </source>
</evidence>
<evidence type="ECO:0008006" key="3">
    <source>
        <dbReference type="Google" id="ProtNLM"/>
    </source>
</evidence>
<organism evidence="1 2">
    <name type="scientific">Dokdonia genika</name>
    <dbReference type="NCBI Taxonomy" id="308113"/>
    <lineage>
        <taxon>Bacteria</taxon>
        <taxon>Pseudomonadati</taxon>
        <taxon>Bacteroidota</taxon>
        <taxon>Flavobacteriia</taxon>
        <taxon>Flavobacteriales</taxon>
        <taxon>Flavobacteriaceae</taxon>
        <taxon>Dokdonia</taxon>
    </lineage>
</organism>
<dbReference type="RefSeq" id="WP_380034338.1">
    <property type="nucleotide sequence ID" value="NZ_JBHSHB010000022.1"/>
</dbReference>
<sequence length="619" mass="66223">MKKILTIKNINYLLTTLFVVLNYGCAPDEDNLQEATFPNNGDVFIDTFSAGLEYAAFGDSKVTAFDVDTDVVFEGSAAMRFDIPNTTDPEGGYAGGIFTTAIGRDLTDYNVLSFYARASRGEIVDQIGFGLTFQGEVYRTQVNNLEVGTGWQQYFIPIPNAAKLTEESGMFWYAEASNNGESYQLWIDEVKFENLNTILPLSAAILEGQDQVTSATVGNQVAITGGYSTFNMPNGIEQRVESASAYFDYNSTNETVATVNDLGVVTVNGSNGVATITATLNDINAQGSLSIGMEELPPTPNVDDSDAAQVTFPVGFESTSLVYDIIGFEGAASAVEGNPSATGINPTQTVLRTTKTVGAQFFAGTLLNLDAPIDFSASEIISIKTLSPKANIPVRMALENQAIGGDSQVVLDINTTTVNEWEELLFNFTGQLDPSINYDRIILFFEFIPDLQGDGSTYYYDDLIVVGSDPVNDGGDTGGNTGDNLLSNGDFESGMVDWFGNAFNVQEDGGNSFNFANVMVAGNAFDVNLSQGLEITQGATYTLTFDASSDGDRTLIAGIGLNEAPFEAVIETVNLTTTTQTFTLTLEASTFGSSNSRVLFDMGAETGVVVIDNVSLVLN</sequence>
<dbReference type="SUPFAM" id="SSF49373">
    <property type="entry name" value="Invasin/intimin cell-adhesion fragments"/>
    <property type="match status" value="1"/>
</dbReference>
<dbReference type="Proteomes" id="UP001595878">
    <property type="component" value="Unassembled WGS sequence"/>
</dbReference>
<dbReference type="Gene3D" id="2.60.120.430">
    <property type="entry name" value="Galactose-binding lectin"/>
    <property type="match status" value="1"/>
</dbReference>